<dbReference type="GO" id="GO:0046872">
    <property type="term" value="F:metal ion binding"/>
    <property type="evidence" value="ECO:0007669"/>
    <property type="project" value="UniProtKB-KW"/>
</dbReference>
<dbReference type="PANTHER" id="PTHR10617:SF107">
    <property type="entry name" value="ELECTRON TRANSFER FLAVOPROTEIN-UBIQUINONE OXIDOREDUCTASE, MITOCHONDRIAL"/>
    <property type="match status" value="1"/>
</dbReference>
<dbReference type="InterPro" id="IPR036188">
    <property type="entry name" value="FAD/NAD-bd_sf"/>
</dbReference>
<name>A0AA52EH74_9PROT</name>
<organism evidence="18 19">
    <name type="scientific">Temperatibacter marinus</name>
    <dbReference type="NCBI Taxonomy" id="1456591"/>
    <lineage>
        <taxon>Bacteria</taxon>
        <taxon>Pseudomonadati</taxon>
        <taxon>Pseudomonadota</taxon>
        <taxon>Alphaproteobacteria</taxon>
        <taxon>Kordiimonadales</taxon>
        <taxon>Temperatibacteraceae</taxon>
        <taxon>Temperatibacter</taxon>
    </lineage>
</organism>
<dbReference type="PRINTS" id="PR00420">
    <property type="entry name" value="RNGMNOXGNASE"/>
</dbReference>
<dbReference type="RefSeq" id="WP_310797841.1">
    <property type="nucleotide sequence ID" value="NZ_CP123872.1"/>
</dbReference>
<comment type="function">
    <text evidence="2 14">Accepts electrons from ETF and reduces ubiquinone.</text>
</comment>
<evidence type="ECO:0000256" key="3">
    <source>
        <dbReference type="ARBA" id="ARBA00022448"/>
    </source>
</evidence>
<dbReference type="InterPro" id="IPR049398">
    <property type="entry name" value="ETF-QO/FixC_UQ-bd"/>
</dbReference>
<evidence type="ECO:0000256" key="7">
    <source>
        <dbReference type="ARBA" id="ARBA00022827"/>
    </source>
</evidence>
<evidence type="ECO:0000313" key="19">
    <source>
        <dbReference type="Proteomes" id="UP001268683"/>
    </source>
</evidence>
<keyword evidence="6 14" id="KW-0479">Metal-binding</keyword>
<evidence type="ECO:0000259" key="15">
    <source>
        <dbReference type="Pfam" id="PF05187"/>
    </source>
</evidence>
<keyword evidence="4" id="KW-0004">4Fe-4S</keyword>
<dbReference type="Pfam" id="PF05187">
    <property type="entry name" value="Fer4_ETF_QO"/>
    <property type="match status" value="1"/>
</dbReference>
<comment type="cofactor">
    <cofactor evidence="1 14">
        <name>FAD</name>
        <dbReference type="ChEBI" id="CHEBI:57692"/>
    </cofactor>
</comment>
<keyword evidence="19" id="KW-1185">Reference proteome</keyword>
<keyword evidence="10 14" id="KW-0408">Iron</keyword>
<keyword evidence="12 14" id="KW-0830">Ubiquinone</keyword>
<dbReference type="EMBL" id="CP123872">
    <property type="protein sequence ID" value="WND02006.1"/>
    <property type="molecule type" value="Genomic_DNA"/>
</dbReference>
<protein>
    <recommendedName>
        <fullName evidence="14">Electron transfer flavoprotein-ubiquinone oxidoreductase</fullName>
        <shortName evidence="14">ETF-QO</shortName>
        <ecNumber evidence="14">1.5.5.1</ecNumber>
    </recommendedName>
</protein>
<evidence type="ECO:0000313" key="18">
    <source>
        <dbReference type="EMBL" id="WND02006.1"/>
    </source>
</evidence>
<dbReference type="Gene3D" id="3.30.70.20">
    <property type="match status" value="1"/>
</dbReference>
<dbReference type="Pfam" id="PF21162">
    <property type="entry name" value="ETFQO_UQ-bd"/>
    <property type="match status" value="1"/>
</dbReference>
<dbReference type="InterPro" id="IPR040156">
    <property type="entry name" value="ETF-QO"/>
</dbReference>
<evidence type="ECO:0000256" key="14">
    <source>
        <dbReference type="RuleBase" id="RU366068"/>
    </source>
</evidence>
<dbReference type="Proteomes" id="UP001268683">
    <property type="component" value="Chromosome"/>
</dbReference>
<dbReference type="PANTHER" id="PTHR10617">
    <property type="entry name" value="ELECTRON TRANSFER FLAVOPROTEIN-UBIQUINONE OXIDOREDUCTASE"/>
    <property type="match status" value="1"/>
</dbReference>
<evidence type="ECO:0000256" key="5">
    <source>
        <dbReference type="ARBA" id="ARBA00022630"/>
    </source>
</evidence>
<dbReference type="Gene3D" id="3.30.9.90">
    <property type="match status" value="1"/>
</dbReference>
<dbReference type="GO" id="GO:0004174">
    <property type="term" value="F:electron-transferring-flavoprotein dehydrogenase activity"/>
    <property type="evidence" value="ECO:0007669"/>
    <property type="project" value="UniProtKB-UniRule"/>
</dbReference>
<keyword evidence="7 14" id="KW-0274">FAD</keyword>
<dbReference type="SUPFAM" id="SSF54862">
    <property type="entry name" value="4Fe-4S ferredoxins"/>
    <property type="match status" value="1"/>
</dbReference>
<keyword evidence="3 14" id="KW-0813">Transport</keyword>
<feature type="domain" description="ETF-QO/FixC ubiquinone-binding" evidence="17">
    <location>
        <begin position="212"/>
        <end position="304"/>
    </location>
</feature>
<dbReference type="EC" id="1.5.5.1" evidence="14"/>
<dbReference type="FunFam" id="3.30.70.20:FF:000012">
    <property type="entry name" value="Electron transfer flavoprotein-ubiquinone oxidoreductase, mitochondrial"/>
    <property type="match status" value="1"/>
</dbReference>
<dbReference type="InterPro" id="IPR007859">
    <property type="entry name" value="ETF-QO/FixX_C"/>
</dbReference>
<evidence type="ECO:0000256" key="11">
    <source>
        <dbReference type="ARBA" id="ARBA00023014"/>
    </source>
</evidence>
<evidence type="ECO:0000256" key="13">
    <source>
        <dbReference type="ARBA" id="ARBA00052682"/>
    </source>
</evidence>
<sequence>MERESMEFDVVIVGAGPSGLSTAIRLMQQAQENDQELMVCVIEKGSEVGAHILSGAVVDPLALNELIPDWKEKGAPMGVEVTDNQHWALTESGKKSLPHFIMPPLMSNTGMHTLSLGNFTRWLAEQAEAMGVEVFPGFAAAEILYHEDGRVKGVATGDMGLDREGKPKDGMHMPGMELHAKYTVFAEGCRGSLSKQLEEKFDLRKDCQFQTFGIGIKELWDIEPEKHSAGRVIHTQGWPLTEDAGGGFIYHQENNQIAIGFVVTLDYKNPYLSPYEEFQRFKQHPEVRKILEGGRRVAYGARAINEGGLQSVPQLHFPGGVLVGCAAGFVNVPRIKGTHNAMKSGMLAAESIFEAVTAGSEGTVELTSYADKFKNSWIYKDLHKVRNARPALGKFGMKLGTLYAGFDMWMNTLGLGSIMPTLKHAHKDNESTGKAVDYQPIDYPKPDGEISFDRLTNVSFSATNHEEEQPCHLQLKDDTIPVSVNLKEYAGPEQRFCPAGVYEYLESEEEGMKLQINAQNCVHCKTCDIKDITQNINWVVPEGGGGPNYPNM</sequence>
<evidence type="ECO:0000256" key="8">
    <source>
        <dbReference type="ARBA" id="ARBA00022982"/>
    </source>
</evidence>
<evidence type="ECO:0000256" key="10">
    <source>
        <dbReference type="ARBA" id="ARBA00023004"/>
    </source>
</evidence>
<evidence type="ECO:0000256" key="1">
    <source>
        <dbReference type="ARBA" id="ARBA00001974"/>
    </source>
</evidence>
<dbReference type="GO" id="GO:0051539">
    <property type="term" value="F:4 iron, 4 sulfur cluster binding"/>
    <property type="evidence" value="ECO:0007669"/>
    <property type="project" value="UniProtKB-UniRule"/>
</dbReference>
<accession>A0AA52EH74</accession>
<evidence type="ECO:0000259" key="16">
    <source>
        <dbReference type="Pfam" id="PF13454"/>
    </source>
</evidence>
<feature type="domain" description="ETF-QO/FixX C-terminal" evidence="15">
    <location>
        <begin position="448"/>
        <end position="549"/>
    </location>
</feature>
<dbReference type="SUPFAM" id="SSF51905">
    <property type="entry name" value="FAD/NAD(P)-binding domain"/>
    <property type="match status" value="1"/>
</dbReference>
<dbReference type="Gene3D" id="3.50.50.60">
    <property type="entry name" value="FAD/NAD(P)-binding domain"/>
    <property type="match status" value="1"/>
</dbReference>
<evidence type="ECO:0000256" key="4">
    <source>
        <dbReference type="ARBA" id="ARBA00022485"/>
    </source>
</evidence>
<feature type="domain" description="FAD-dependent urate hydroxylase HpyO/Asp monooxygenase CreE-like FAD/NAD(P)-binding" evidence="16">
    <location>
        <begin position="11"/>
        <end position="50"/>
    </location>
</feature>
<evidence type="ECO:0000256" key="2">
    <source>
        <dbReference type="ARBA" id="ARBA00002819"/>
    </source>
</evidence>
<evidence type="ECO:0000256" key="12">
    <source>
        <dbReference type="ARBA" id="ARBA00023075"/>
    </source>
</evidence>
<dbReference type="Pfam" id="PF13454">
    <property type="entry name" value="NAD_binding_9"/>
    <property type="match status" value="1"/>
</dbReference>
<keyword evidence="11 14" id="KW-0411">Iron-sulfur</keyword>
<evidence type="ECO:0000256" key="9">
    <source>
        <dbReference type="ARBA" id="ARBA00023002"/>
    </source>
</evidence>
<keyword evidence="5 14" id="KW-0285">Flavoprotein</keyword>
<dbReference type="SUPFAM" id="SSF54373">
    <property type="entry name" value="FAD-linked reductases, C-terminal domain"/>
    <property type="match status" value="1"/>
</dbReference>
<comment type="cofactor">
    <cofactor evidence="14">
        <name>[4Fe-4S] cluster</name>
        <dbReference type="ChEBI" id="CHEBI:49883"/>
    </cofactor>
    <text evidence="14">Binds 1 [4Fe-4S] cluster.</text>
</comment>
<proteinExistence type="predicted"/>
<keyword evidence="9 14" id="KW-0560">Oxidoreductase</keyword>
<gene>
    <name evidence="18" type="ORF">QGN29_10650</name>
</gene>
<evidence type="ECO:0000256" key="6">
    <source>
        <dbReference type="ARBA" id="ARBA00022723"/>
    </source>
</evidence>
<reference evidence="18" key="1">
    <citation type="submission" date="2023-04" db="EMBL/GenBank/DDBJ databases">
        <title>Complete genome sequence of Temperatibacter marinus.</title>
        <authorList>
            <person name="Rong J.-C."/>
            <person name="Yi M.-L."/>
            <person name="Zhao Q."/>
        </authorList>
    </citation>
    <scope>NUCLEOTIDE SEQUENCE</scope>
    <source>
        <strain evidence="18">NBRC 110045</strain>
    </source>
</reference>
<keyword evidence="8 14" id="KW-0249">Electron transport</keyword>
<dbReference type="KEGG" id="tmk:QGN29_10650"/>
<dbReference type="AlphaFoldDB" id="A0AA52EH74"/>
<evidence type="ECO:0000259" key="17">
    <source>
        <dbReference type="Pfam" id="PF21162"/>
    </source>
</evidence>
<dbReference type="InterPro" id="IPR038732">
    <property type="entry name" value="HpyO/CreE_NAD-binding"/>
</dbReference>
<comment type="catalytic activity">
    <reaction evidence="13 14">
        <text>a ubiquinone + reduced [electron-transfer flavoprotein] = a ubiquinol + oxidized [electron-transfer flavoprotein] + H(+)</text>
        <dbReference type="Rhea" id="RHEA:24052"/>
        <dbReference type="Rhea" id="RHEA-COMP:9565"/>
        <dbReference type="Rhea" id="RHEA-COMP:9566"/>
        <dbReference type="Rhea" id="RHEA-COMP:10685"/>
        <dbReference type="Rhea" id="RHEA-COMP:10686"/>
        <dbReference type="ChEBI" id="CHEBI:15378"/>
        <dbReference type="ChEBI" id="CHEBI:16389"/>
        <dbReference type="ChEBI" id="CHEBI:17976"/>
        <dbReference type="ChEBI" id="CHEBI:57692"/>
        <dbReference type="ChEBI" id="CHEBI:58307"/>
        <dbReference type="EC" id="1.5.5.1"/>
    </reaction>
</comment>